<sequence length="247" mass="26271">MSPIAPILGYGYRVDRRRPSAVRLSWCPQAPSSPTAGTAYAADTKIGEIRTVALDDGTKVTLDTESAIRADFDTTRRQVHLLRGRAHFEVAAEPRPFVISTEAGSVSTSGSVLDVAYFDGKTQVGLLSGGADLRPFGQTAAILHVSPGTVVAVGRDGPVGSLMRITANDMRWTAGMLSFEDKPVSLVVTTANRYSDAQIVLADPALGALRFTGTVRAKDTLGLARMIAAMFGLRLDTANPLRLVLSR</sequence>
<feature type="domain" description="FecR protein" evidence="1">
    <location>
        <begin position="44"/>
        <end position="130"/>
    </location>
</feature>
<dbReference type="Proteomes" id="UP000298714">
    <property type="component" value="Chromosome"/>
</dbReference>
<reference evidence="3" key="1">
    <citation type="submission" date="2019-04" db="EMBL/GenBank/DDBJ databases">
        <title>Complete genome sequence of Sphingomonas sp. W1-2-3.</title>
        <authorList>
            <person name="Im W.T."/>
        </authorList>
    </citation>
    <scope>NUCLEOTIDE SEQUENCE [LARGE SCALE GENOMIC DNA]</scope>
    <source>
        <strain evidence="3">W1-2-3</strain>
    </source>
</reference>
<keyword evidence="3" id="KW-1185">Reference proteome</keyword>
<dbReference type="PANTHER" id="PTHR30273">
    <property type="entry name" value="PERIPLASMIC SIGNAL SENSOR AND SIGMA FACTOR ACTIVATOR FECR-RELATED"/>
    <property type="match status" value="1"/>
</dbReference>
<dbReference type="InterPro" id="IPR006860">
    <property type="entry name" value="FecR"/>
</dbReference>
<dbReference type="Gene3D" id="3.55.50.30">
    <property type="match status" value="1"/>
</dbReference>
<dbReference type="AlphaFoldDB" id="A0A4D7C5C7"/>
<evidence type="ECO:0000259" key="1">
    <source>
        <dbReference type="Pfam" id="PF04773"/>
    </source>
</evidence>
<accession>A0A4D7C5C7</accession>
<name>A0A4D7C5C7_9SPHN</name>
<dbReference type="KEGG" id="hgn:E6W36_01870"/>
<proteinExistence type="predicted"/>
<evidence type="ECO:0000313" key="2">
    <source>
        <dbReference type="EMBL" id="QCI78810.1"/>
    </source>
</evidence>
<dbReference type="Gene3D" id="2.60.120.1440">
    <property type="match status" value="1"/>
</dbReference>
<dbReference type="Pfam" id="PF04773">
    <property type="entry name" value="FecR"/>
    <property type="match status" value="1"/>
</dbReference>
<dbReference type="GO" id="GO:0016989">
    <property type="term" value="F:sigma factor antagonist activity"/>
    <property type="evidence" value="ECO:0007669"/>
    <property type="project" value="TreeGrafter"/>
</dbReference>
<evidence type="ECO:0000313" key="3">
    <source>
        <dbReference type="Proteomes" id="UP000298714"/>
    </source>
</evidence>
<dbReference type="EMBL" id="CP039704">
    <property type="protein sequence ID" value="QCI78810.1"/>
    <property type="molecule type" value="Genomic_DNA"/>
</dbReference>
<dbReference type="InterPro" id="IPR012373">
    <property type="entry name" value="Ferrdict_sens_TM"/>
</dbReference>
<organism evidence="2 3">
    <name type="scientific">Hankyongella ginsenosidimutans</name>
    <dbReference type="NCBI Taxonomy" id="1763828"/>
    <lineage>
        <taxon>Bacteria</taxon>
        <taxon>Pseudomonadati</taxon>
        <taxon>Pseudomonadota</taxon>
        <taxon>Alphaproteobacteria</taxon>
        <taxon>Sphingomonadales</taxon>
        <taxon>Sphingomonadaceae</taxon>
        <taxon>Hankyongella</taxon>
    </lineage>
</organism>
<protein>
    <recommendedName>
        <fullName evidence="1">FecR protein domain-containing protein</fullName>
    </recommendedName>
</protein>
<dbReference type="PANTHER" id="PTHR30273:SF2">
    <property type="entry name" value="PROTEIN FECR"/>
    <property type="match status" value="1"/>
</dbReference>
<gene>
    <name evidence="2" type="ORF">E6W36_01870</name>
</gene>